<keyword evidence="3" id="KW-0472">Membrane</keyword>
<gene>
    <name evidence="4" type="ORF">GTP38_20435</name>
    <name evidence="5" type="ORF">GTP44_16805</name>
</gene>
<keyword evidence="3" id="KW-0812">Transmembrane</keyword>
<feature type="compositionally biased region" description="Basic and acidic residues" evidence="2">
    <location>
        <begin position="10"/>
        <end position="20"/>
    </location>
</feature>
<evidence type="ECO:0000313" key="4">
    <source>
        <dbReference type="EMBL" id="MYM36703.1"/>
    </source>
</evidence>
<dbReference type="AlphaFoldDB" id="A0A6L8MQX4"/>
<dbReference type="Proteomes" id="UP000449678">
    <property type="component" value="Unassembled WGS sequence"/>
</dbReference>
<keyword evidence="6" id="KW-1185">Reference proteome</keyword>
<dbReference type="EMBL" id="WWCP01000021">
    <property type="protein sequence ID" value="MYM83608.1"/>
    <property type="molecule type" value="Genomic_DNA"/>
</dbReference>
<dbReference type="InterPro" id="IPR025570">
    <property type="entry name" value="DUF4337"/>
</dbReference>
<dbReference type="Pfam" id="PF14235">
    <property type="entry name" value="DUF4337"/>
    <property type="match status" value="1"/>
</dbReference>
<organism evidence="5 7">
    <name type="scientific">Duganella lactea</name>
    <dbReference type="NCBI Taxonomy" id="2692173"/>
    <lineage>
        <taxon>Bacteria</taxon>
        <taxon>Pseudomonadati</taxon>
        <taxon>Pseudomonadota</taxon>
        <taxon>Betaproteobacteria</taxon>
        <taxon>Burkholderiales</taxon>
        <taxon>Oxalobacteraceae</taxon>
        <taxon>Telluria group</taxon>
        <taxon>Duganella</taxon>
    </lineage>
</organism>
<keyword evidence="3" id="KW-1133">Transmembrane helix</keyword>
<feature type="region of interest" description="Disordered" evidence="2">
    <location>
        <begin position="1"/>
        <end position="20"/>
    </location>
</feature>
<dbReference type="Proteomes" id="UP000474565">
    <property type="component" value="Unassembled WGS sequence"/>
</dbReference>
<protein>
    <submittedName>
        <fullName evidence="5">DUF4337 family protein</fullName>
    </submittedName>
</protein>
<dbReference type="RefSeq" id="WP_160992064.1">
    <property type="nucleotide sequence ID" value="NZ_WWCO01000017.1"/>
</dbReference>
<evidence type="ECO:0000256" key="2">
    <source>
        <dbReference type="SAM" id="MobiDB-lite"/>
    </source>
</evidence>
<proteinExistence type="predicted"/>
<feature type="transmembrane region" description="Helical" evidence="3">
    <location>
        <begin position="30"/>
        <end position="49"/>
    </location>
</feature>
<comment type="caution">
    <text evidence="5">The sequence shown here is derived from an EMBL/GenBank/DDBJ whole genome shotgun (WGS) entry which is preliminary data.</text>
</comment>
<feature type="transmembrane region" description="Helical" evidence="3">
    <location>
        <begin position="170"/>
        <end position="189"/>
    </location>
</feature>
<evidence type="ECO:0000256" key="3">
    <source>
        <dbReference type="SAM" id="Phobius"/>
    </source>
</evidence>
<evidence type="ECO:0000313" key="6">
    <source>
        <dbReference type="Proteomes" id="UP000449678"/>
    </source>
</evidence>
<sequence length="190" mass="20612">MSGSGFHVHGPHDHAVEHAAHGNDGFSNNIAVMTAILATVGAAFGYLGGATQNDAALFKNNAAIDKTQAANSWNYYQAKSAKQNLAELAMTLPGVDPKRYEAEVARYKQEKEDIKKDAEKWEESSKEWNHKSDEAMHQHHQWALATTAEQIAISLAAITLLTRKKWMMGLAYGVAGVGVVLGVMAWLGGH</sequence>
<reference evidence="6 7" key="1">
    <citation type="submission" date="2019-12" db="EMBL/GenBank/DDBJ databases">
        <title>Novel species isolated from a subtropical stream in China.</title>
        <authorList>
            <person name="Lu H."/>
        </authorList>
    </citation>
    <scope>NUCLEOTIDE SEQUENCE [LARGE SCALE GENOMIC DNA]</scope>
    <source>
        <strain evidence="5 7">FT50W</strain>
        <strain evidence="4 6">FT94W</strain>
    </source>
</reference>
<evidence type="ECO:0000313" key="5">
    <source>
        <dbReference type="EMBL" id="MYM83608.1"/>
    </source>
</evidence>
<evidence type="ECO:0000313" key="7">
    <source>
        <dbReference type="Proteomes" id="UP000474565"/>
    </source>
</evidence>
<feature type="coiled-coil region" evidence="1">
    <location>
        <begin position="104"/>
        <end position="131"/>
    </location>
</feature>
<evidence type="ECO:0000256" key="1">
    <source>
        <dbReference type="SAM" id="Coils"/>
    </source>
</evidence>
<keyword evidence="1" id="KW-0175">Coiled coil</keyword>
<accession>A0A6L8MQX4</accession>
<name>A0A6L8MQX4_9BURK</name>
<dbReference type="EMBL" id="WWCO01000017">
    <property type="protein sequence ID" value="MYM36703.1"/>
    <property type="molecule type" value="Genomic_DNA"/>
</dbReference>